<name>A0A1E5SZ30_9BACT</name>
<reference evidence="2 3" key="1">
    <citation type="submission" date="2016-08" db="EMBL/GenBank/DDBJ databases">
        <title>Draft genome of Fabibacter sp. strain SK-8.</title>
        <authorList>
            <person name="Wong S.-K."/>
            <person name="Hamasaki K."/>
            <person name="Yoshizawa S."/>
        </authorList>
    </citation>
    <scope>NUCLEOTIDE SEQUENCE [LARGE SCALE GENOMIC DNA]</scope>
    <source>
        <strain evidence="2 3">SK-8</strain>
    </source>
</reference>
<evidence type="ECO:0000313" key="3">
    <source>
        <dbReference type="Proteomes" id="UP000095552"/>
    </source>
</evidence>
<evidence type="ECO:0000259" key="1">
    <source>
        <dbReference type="Pfam" id="PF01425"/>
    </source>
</evidence>
<dbReference type="Pfam" id="PF01425">
    <property type="entry name" value="Amidase"/>
    <property type="match status" value="1"/>
</dbReference>
<dbReference type="InterPro" id="IPR036928">
    <property type="entry name" value="AS_sf"/>
</dbReference>
<organism evidence="2 3">
    <name type="scientific">Roseivirga misakiensis</name>
    <dbReference type="NCBI Taxonomy" id="1563681"/>
    <lineage>
        <taxon>Bacteria</taxon>
        <taxon>Pseudomonadati</taxon>
        <taxon>Bacteroidota</taxon>
        <taxon>Cytophagia</taxon>
        <taxon>Cytophagales</taxon>
        <taxon>Roseivirgaceae</taxon>
        <taxon>Roseivirga</taxon>
    </lineage>
</organism>
<dbReference type="Proteomes" id="UP000095552">
    <property type="component" value="Unassembled WGS sequence"/>
</dbReference>
<dbReference type="PROSITE" id="PS51257">
    <property type="entry name" value="PROKAR_LIPOPROTEIN"/>
    <property type="match status" value="1"/>
</dbReference>
<evidence type="ECO:0000313" key="2">
    <source>
        <dbReference type="EMBL" id="OEK04370.1"/>
    </source>
</evidence>
<sequence length="548" mass="60105">MKKSILLLLIFVYACGPGEPKTVIAPWVPYDQADIIAANAEHRSSRMRYKRVQSTFKDRNDMWAAAADQIAYFSEEEYQELKPLILERDIPSLQASVKNGELTYEKIAQWYLFRIVHFENDKEKSLNNMISINPNLVKEARLKDKNRSANDHPIYGIPVILKDNIGTDELPTTAGSYALKDNNAPDAFITAKIKSSGGLILGKANLSEWANFYCSGCPNGFSTAGGQTLNPYGPMEFDTGGSSSGSGSTIAANYAPVAVGTETSGSILSPSSSNSLVGLKPTVGLLSRGGIVPLSSTLDTPGPMTKNVIDNAILLSAMTGEDPRDAATKDNPKDKRYWEDLTEGSLEGIRFGVVKNYLQDSVYKYNTEKIAELGGVLVEFEFERTRLNGFINLLNGDMKEDMVHYFADYASDNIPFESMDDLVAFNKMDSAIAMPYGQGLFEGVVNETTAGDDLVALRKNLKETGIKYFEGPMQEHQLDVILSINNFGAGFAAAAHYPCLTVPMGYLATGQPRGLTFIGRSFEEDKLLKLAYAFEKGTKSRIIPSDYN</sequence>
<dbReference type="OrthoDB" id="9811471at2"/>
<accession>A0A1E5SZ30</accession>
<dbReference type="AlphaFoldDB" id="A0A1E5SZ30"/>
<proteinExistence type="predicted"/>
<dbReference type="EMBL" id="MDGQ01000005">
    <property type="protein sequence ID" value="OEK04370.1"/>
    <property type="molecule type" value="Genomic_DNA"/>
</dbReference>
<dbReference type="PANTHER" id="PTHR42678">
    <property type="entry name" value="AMIDASE"/>
    <property type="match status" value="1"/>
</dbReference>
<feature type="domain" description="Amidase" evidence="1">
    <location>
        <begin position="124"/>
        <end position="377"/>
    </location>
</feature>
<gene>
    <name evidence="2" type="ORF">BFP71_12875</name>
</gene>
<dbReference type="STRING" id="1563681.BFP71_12875"/>
<dbReference type="PANTHER" id="PTHR42678:SF34">
    <property type="entry name" value="OS04G0183300 PROTEIN"/>
    <property type="match status" value="1"/>
</dbReference>
<dbReference type="SUPFAM" id="SSF75304">
    <property type="entry name" value="Amidase signature (AS) enzymes"/>
    <property type="match status" value="1"/>
</dbReference>
<comment type="caution">
    <text evidence="2">The sequence shown here is derived from an EMBL/GenBank/DDBJ whole genome shotgun (WGS) entry which is preliminary data.</text>
</comment>
<dbReference type="InterPro" id="IPR023631">
    <property type="entry name" value="Amidase_dom"/>
</dbReference>
<dbReference type="RefSeq" id="WP_069835875.1">
    <property type="nucleotide sequence ID" value="NZ_MDGQ01000005.1"/>
</dbReference>
<protein>
    <submittedName>
        <fullName evidence="2">Amidase</fullName>
    </submittedName>
</protein>
<keyword evidence="3" id="KW-1185">Reference proteome</keyword>
<dbReference type="Gene3D" id="3.90.1300.10">
    <property type="entry name" value="Amidase signature (AS) domain"/>
    <property type="match status" value="1"/>
</dbReference>